<evidence type="ECO:0000256" key="1">
    <source>
        <dbReference type="ARBA" id="ARBA00004508"/>
    </source>
</evidence>
<evidence type="ECO:0000256" key="3">
    <source>
        <dbReference type="ARBA" id="ARBA00022528"/>
    </source>
</evidence>
<keyword evidence="13" id="KW-0472">Membrane</keyword>
<evidence type="ECO:0000256" key="4">
    <source>
        <dbReference type="ARBA" id="ARBA00022640"/>
    </source>
</evidence>
<organism evidence="20 21">
    <name type="scientific">Tetrabaena socialis</name>
    <dbReference type="NCBI Taxonomy" id="47790"/>
    <lineage>
        <taxon>Eukaryota</taxon>
        <taxon>Viridiplantae</taxon>
        <taxon>Chlorophyta</taxon>
        <taxon>core chlorophytes</taxon>
        <taxon>Chlorophyceae</taxon>
        <taxon>CS clade</taxon>
        <taxon>Chlamydomonadales</taxon>
        <taxon>Tetrabaenaceae</taxon>
        <taxon>Tetrabaena</taxon>
    </lineage>
</organism>
<accession>A0A2J8AF57</accession>
<evidence type="ECO:0000256" key="16">
    <source>
        <dbReference type="ARBA" id="ARBA00048889"/>
    </source>
</evidence>
<comment type="catalytic activity">
    <reaction evidence="16">
        <text>phytol + CTP = phytyl phosphate + CDP + H(+)</text>
        <dbReference type="Rhea" id="RHEA:38055"/>
        <dbReference type="ChEBI" id="CHEBI:15378"/>
        <dbReference type="ChEBI" id="CHEBI:17327"/>
        <dbReference type="ChEBI" id="CHEBI:37563"/>
        <dbReference type="ChEBI" id="CHEBI:58069"/>
        <dbReference type="ChEBI" id="CHEBI:75483"/>
        <dbReference type="EC" id="2.7.1.182"/>
    </reaction>
</comment>
<evidence type="ECO:0000256" key="8">
    <source>
        <dbReference type="ARBA" id="ARBA00022771"/>
    </source>
</evidence>
<comment type="pathway">
    <text evidence="14">Cofactor biosynthesis; tocopherol biosynthesis.</text>
</comment>
<evidence type="ECO:0000313" key="21">
    <source>
        <dbReference type="Proteomes" id="UP000236333"/>
    </source>
</evidence>
<evidence type="ECO:0000256" key="17">
    <source>
        <dbReference type="PROSITE-ProRule" id="PRU00134"/>
    </source>
</evidence>
<evidence type="ECO:0000256" key="5">
    <source>
        <dbReference type="ARBA" id="ARBA00022679"/>
    </source>
</evidence>
<proteinExistence type="inferred from homology"/>
<evidence type="ECO:0000256" key="12">
    <source>
        <dbReference type="ARBA" id="ARBA00022989"/>
    </source>
</evidence>
<evidence type="ECO:0000256" key="11">
    <source>
        <dbReference type="ARBA" id="ARBA00022946"/>
    </source>
</evidence>
<evidence type="ECO:0000256" key="6">
    <source>
        <dbReference type="ARBA" id="ARBA00022692"/>
    </source>
</evidence>
<name>A0A2J8AF57_9CHLO</name>
<comment type="caution">
    <text evidence="20">The sequence shown here is derived from an EMBL/GenBank/DDBJ whole genome shotgun (WGS) entry which is preliminary data.</text>
</comment>
<keyword evidence="4" id="KW-0934">Plastid</keyword>
<keyword evidence="7" id="KW-0479">Metal-binding</keyword>
<keyword evidence="10" id="KW-0862">Zinc</keyword>
<dbReference type="GO" id="GO:0016020">
    <property type="term" value="C:membrane"/>
    <property type="evidence" value="ECO:0007669"/>
    <property type="project" value="UniProtKB-SubCell"/>
</dbReference>
<dbReference type="Gene3D" id="6.10.140.2220">
    <property type="match status" value="1"/>
</dbReference>
<evidence type="ECO:0000259" key="19">
    <source>
        <dbReference type="PROSITE" id="PS50865"/>
    </source>
</evidence>
<dbReference type="PANTHER" id="PTHR32523:SF8">
    <property type="entry name" value="DOLICHOL KINASE"/>
    <property type="match status" value="1"/>
</dbReference>
<gene>
    <name evidence="20" type="ORF">TSOC_002030</name>
</gene>
<evidence type="ECO:0000256" key="10">
    <source>
        <dbReference type="ARBA" id="ARBA00022833"/>
    </source>
</evidence>
<evidence type="ECO:0000256" key="7">
    <source>
        <dbReference type="ARBA" id="ARBA00022723"/>
    </source>
</evidence>
<evidence type="ECO:0000313" key="20">
    <source>
        <dbReference type="EMBL" id="PNH11154.1"/>
    </source>
</evidence>
<dbReference type="AlphaFoldDB" id="A0A2J8AF57"/>
<dbReference type="GO" id="GO:0008270">
    <property type="term" value="F:zinc ion binding"/>
    <property type="evidence" value="ECO:0007669"/>
    <property type="project" value="UniProtKB-KW"/>
</dbReference>
<dbReference type="EMBL" id="PGGS01000036">
    <property type="protein sequence ID" value="PNH11154.1"/>
    <property type="molecule type" value="Genomic_DNA"/>
</dbReference>
<evidence type="ECO:0000256" key="9">
    <source>
        <dbReference type="ARBA" id="ARBA00022777"/>
    </source>
</evidence>
<dbReference type="EC" id="2.7.1.182" evidence="15"/>
<evidence type="ECO:0000256" key="13">
    <source>
        <dbReference type="ARBA" id="ARBA00023136"/>
    </source>
</evidence>
<dbReference type="Proteomes" id="UP000236333">
    <property type="component" value="Unassembled WGS sequence"/>
</dbReference>
<dbReference type="Pfam" id="PF01753">
    <property type="entry name" value="zf-MYND"/>
    <property type="match status" value="1"/>
</dbReference>
<comment type="similarity">
    <text evidence="2">Belongs to the polyprenol kinase family.</text>
</comment>
<keyword evidence="21" id="KW-1185">Reference proteome</keyword>
<sequence>MAFPEMVKDAATRLPFAAARLARVAGSGAPLSAAEADQVAGMLDVLDAAFKENGSAAFKQNGRLADDLVTDEAVRLALLRLLDFGRKLLRMDTLQAFSRALSQGAANLQAQAQLSASAVRPTTMCYLLNSLMSLTVGQVDGGARWPQLQRQQHVFARELAAALLGSCVLEHCARWALHAQLAEAAGRVLEEGSAENALSSLSWAVLQADALATQLQDHSAAPALREALSGPSVRHLVLSLGLVALCAADGGPSHGLPPELLLHLPITGSDVGNLRGTHGRQRLDASVLDNMLQVLGNSTTASTTPPRDWRSVVGLLRRIGSLAVASARAWAEGMEEGMAAEAGLAPLPQELVLYTSDIIPVALSALGQYRRLLSDQQAAPDADVPGALAEAEAAWWRLAVEVATHCVQWRPSRDAAPLGDLLSLGWRPLPAGHVPTGLLPLPAPLPVAAALDGGLLPLWERLLRRAGRDPFCWEVSLGEPDCPDARLLTCMLGKREDAEDFCDLLACCELHQGAALMATWGKRLRTLAVPQLLWRLGECGDTRAEQQRTTLACGLVGFALQLLVTGRERLTMVGLRGSTAAAAAAAATAQELQLARLLSYALCDWLPALARLAREGLPVLHQSMLAERVYSRTDAAAQWVLDSACAIATWLPVLVEGRSEPEAAAAAAAAAVGADPAAAEGAAATQPAAEAAASSWRQLLLREVGAVPLLGVACRMWLLPLNRGEDGLSQESWRLLITSCCLLAAACPGEVRQAVLAAAAEAGAPAGGGRGGGRAGPAGGGRRRGSRGASGRGGGAGPSRAAAPLPPGWSPQLLQLMAVELCSCQGDGWGVLAAAASALARRAEQWVAGGGEDGAELVRALQALGPHPATDAAARALVPSPAEARALLRTCANPACDNLAGGTEAALLLRACGRCGSTWYCRKECSVAHWRSGHREACVERRAAAASGAEGPEEPLTGPSAP</sequence>
<reference evidence="20 21" key="1">
    <citation type="journal article" date="2017" name="Mol. Biol. Evol.">
        <title>The 4-celled Tetrabaena socialis nuclear genome reveals the essential components for genetic control of cell number at the origin of multicellularity in the volvocine lineage.</title>
        <authorList>
            <person name="Featherston J."/>
            <person name="Arakaki Y."/>
            <person name="Hanschen E.R."/>
            <person name="Ferris P.J."/>
            <person name="Michod R.E."/>
            <person name="Olson B.J.S.C."/>
            <person name="Nozaki H."/>
            <person name="Durand P.M."/>
        </authorList>
    </citation>
    <scope>NUCLEOTIDE SEQUENCE [LARGE SCALE GENOMIC DNA]</scope>
    <source>
        <strain evidence="20 21">NIES-571</strain>
    </source>
</reference>
<evidence type="ECO:0000256" key="15">
    <source>
        <dbReference type="ARBA" id="ARBA00039024"/>
    </source>
</evidence>
<keyword evidence="8 17" id="KW-0863">Zinc-finger</keyword>
<dbReference type="GO" id="GO:0010276">
    <property type="term" value="F:phytol kinase activity"/>
    <property type="evidence" value="ECO:0007669"/>
    <property type="project" value="UniProtKB-EC"/>
</dbReference>
<dbReference type="InterPro" id="IPR002893">
    <property type="entry name" value="Znf_MYND"/>
</dbReference>
<dbReference type="SUPFAM" id="SSF144232">
    <property type="entry name" value="HIT/MYND zinc finger-like"/>
    <property type="match status" value="1"/>
</dbReference>
<dbReference type="PROSITE" id="PS50865">
    <property type="entry name" value="ZF_MYND_2"/>
    <property type="match status" value="1"/>
</dbReference>
<feature type="compositionally biased region" description="Gly residues" evidence="18">
    <location>
        <begin position="788"/>
        <end position="797"/>
    </location>
</feature>
<feature type="region of interest" description="Disordered" evidence="18">
    <location>
        <begin position="763"/>
        <end position="805"/>
    </location>
</feature>
<dbReference type="InterPro" id="IPR039606">
    <property type="entry name" value="Phytol/farnesol_kinase"/>
</dbReference>
<evidence type="ECO:0000256" key="2">
    <source>
        <dbReference type="ARBA" id="ARBA00010794"/>
    </source>
</evidence>
<keyword evidence="6" id="KW-0812">Transmembrane</keyword>
<dbReference type="PANTHER" id="PTHR32523">
    <property type="entry name" value="PHYTOL KINASE 1, CHLOROPLASTIC"/>
    <property type="match status" value="1"/>
</dbReference>
<protein>
    <recommendedName>
        <fullName evidence="15">phytol kinase</fullName>
        <ecNumber evidence="15">2.7.1.182</ecNumber>
    </recommendedName>
</protein>
<keyword evidence="11" id="KW-0809">Transit peptide</keyword>
<evidence type="ECO:0000256" key="14">
    <source>
        <dbReference type="ARBA" id="ARBA00024015"/>
    </source>
</evidence>
<keyword evidence="9" id="KW-0418">Kinase</keyword>
<evidence type="ECO:0000256" key="18">
    <source>
        <dbReference type="SAM" id="MobiDB-lite"/>
    </source>
</evidence>
<dbReference type="OrthoDB" id="544200at2759"/>
<feature type="domain" description="MYND-type" evidence="19">
    <location>
        <begin position="893"/>
        <end position="938"/>
    </location>
</feature>
<feature type="compositionally biased region" description="Gly residues" evidence="18">
    <location>
        <begin position="765"/>
        <end position="780"/>
    </location>
</feature>
<keyword evidence="3" id="KW-0150">Chloroplast</keyword>
<comment type="subcellular location">
    <subcellularLocation>
        <location evidence="1">Plastid</location>
        <location evidence="1">Chloroplast membrane</location>
        <topology evidence="1">Multi-pass membrane protein</topology>
    </subcellularLocation>
</comment>
<keyword evidence="12" id="KW-1133">Transmembrane helix</keyword>
<feature type="region of interest" description="Disordered" evidence="18">
    <location>
        <begin position="943"/>
        <end position="962"/>
    </location>
</feature>
<dbReference type="GO" id="GO:0009507">
    <property type="term" value="C:chloroplast"/>
    <property type="evidence" value="ECO:0007669"/>
    <property type="project" value="UniProtKB-SubCell"/>
</dbReference>
<keyword evidence="5" id="KW-0808">Transferase</keyword>